<comment type="similarity">
    <text evidence="3">Belongs to the HTP reductase family.</text>
</comment>
<evidence type="ECO:0000256" key="11">
    <source>
        <dbReference type="ARBA" id="ARBA00047550"/>
    </source>
</evidence>
<protein>
    <recommendedName>
        <fullName evidence="5">2,5-diamino-6-ribosylamino-4(3H)-pyrimidinone 5'-phosphate reductase</fullName>
        <ecNumber evidence="4">1.1.1.302</ecNumber>
    </recommendedName>
    <alternativeName>
        <fullName evidence="10">2,5-diamino-6-(5-phospho-D-ribosylamino)pyrimidin-4(3H)-one reductase</fullName>
    </alternativeName>
    <alternativeName>
        <fullName evidence="9">2,5-diamino-6-ribitylamino-4(3H)-pyrimidinone 5'-phosphate synthase</fullName>
    </alternativeName>
</protein>
<comment type="pathway">
    <text evidence="2">Cofactor biosynthesis; riboflavin biosynthesis.</text>
</comment>
<evidence type="ECO:0000256" key="6">
    <source>
        <dbReference type="ARBA" id="ARBA00022619"/>
    </source>
</evidence>
<evidence type="ECO:0000313" key="14">
    <source>
        <dbReference type="EMBL" id="PIA14325.1"/>
    </source>
</evidence>
<reference evidence="14 15" key="1">
    <citation type="journal article" date="2015" name="Genome Biol. Evol.">
        <title>Phylogenomic analyses indicate that early fungi evolved digesting cell walls of algal ancestors of land plants.</title>
        <authorList>
            <person name="Chang Y."/>
            <person name="Wang S."/>
            <person name="Sekimoto S."/>
            <person name="Aerts A.L."/>
            <person name="Choi C."/>
            <person name="Clum A."/>
            <person name="LaButti K.M."/>
            <person name="Lindquist E.A."/>
            <person name="Yee Ngan C."/>
            <person name="Ohm R.A."/>
            <person name="Salamov A.A."/>
            <person name="Grigoriev I.V."/>
            <person name="Spatafora J.W."/>
            <person name="Berbee M.L."/>
        </authorList>
    </citation>
    <scope>NUCLEOTIDE SEQUENCE [LARGE SCALE GENOMIC DNA]</scope>
    <source>
        <strain evidence="14 15">NRRL 1564</strain>
    </source>
</reference>
<proteinExistence type="inferred from homology"/>
<dbReference type="SUPFAM" id="SSF53597">
    <property type="entry name" value="Dihydrofolate reductase-like"/>
    <property type="match status" value="1"/>
</dbReference>
<keyword evidence="6" id="KW-0686">Riboflavin biosynthesis</keyword>
<comment type="function">
    <text evidence="1">Catalyzes an early step in riboflavin biosynthesis, the NADPH-dependent reduction of the ribose side chain of 2,5-diamino-6-ribosylamino-4(3H)-pyrimidinone 5'-phosphate, yielding 2,5-diamino-6-ribitylamino-4(3H)-pyrimidinone 5'-phosphate.</text>
</comment>
<keyword evidence="7" id="KW-0521">NADP</keyword>
<dbReference type="EMBL" id="KZ303519">
    <property type="protein sequence ID" value="PIA14325.1"/>
    <property type="molecule type" value="Genomic_DNA"/>
</dbReference>
<organism evidence="14 15">
    <name type="scientific">Coemansia reversa (strain ATCC 12441 / NRRL 1564)</name>
    <dbReference type="NCBI Taxonomy" id="763665"/>
    <lineage>
        <taxon>Eukaryota</taxon>
        <taxon>Fungi</taxon>
        <taxon>Fungi incertae sedis</taxon>
        <taxon>Zoopagomycota</taxon>
        <taxon>Kickxellomycotina</taxon>
        <taxon>Kickxellomycetes</taxon>
        <taxon>Kickxellales</taxon>
        <taxon>Kickxellaceae</taxon>
        <taxon>Coemansia</taxon>
    </lineage>
</organism>
<evidence type="ECO:0000256" key="12">
    <source>
        <dbReference type="ARBA" id="ARBA00049020"/>
    </source>
</evidence>
<dbReference type="InterPro" id="IPR024072">
    <property type="entry name" value="DHFR-like_dom_sf"/>
</dbReference>
<dbReference type="Proteomes" id="UP000242474">
    <property type="component" value="Unassembled WGS sequence"/>
</dbReference>
<evidence type="ECO:0000259" key="13">
    <source>
        <dbReference type="Pfam" id="PF01872"/>
    </source>
</evidence>
<evidence type="ECO:0000256" key="2">
    <source>
        <dbReference type="ARBA" id="ARBA00005104"/>
    </source>
</evidence>
<comment type="catalytic activity">
    <reaction evidence="12">
        <text>2,5-diamino-6-(1-D-ribitylamino)pyrimidin-4(3H)-one 5'-phosphate + NADP(+) = 2,5-diamino-6-(1-D-ribosylamino)pyrimidin-4(3H)-one 5'-phosphate + NADPH + H(+)</text>
        <dbReference type="Rhea" id="RHEA:27278"/>
        <dbReference type="ChEBI" id="CHEBI:15378"/>
        <dbReference type="ChEBI" id="CHEBI:57783"/>
        <dbReference type="ChEBI" id="CHEBI:58349"/>
        <dbReference type="ChEBI" id="CHEBI:58890"/>
        <dbReference type="ChEBI" id="CHEBI:59545"/>
        <dbReference type="EC" id="1.1.1.302"/>
    </reaction>
</comment>
<dbReference type="OrthoDB" id="5432at2759"/>
<dbReference type="GO" id="GO:0008703">
    <property type="term" value="F:5-amino-6-(5-phosphoribosylamino)uracil reductase activity"/>
    <property type="evidence" value="ECO:0007669"/>
    <property type="project" value="InterPro"/>
</dbReference>
<evidence type="ECO:0000256" key="3">
    <source>
        <dbReference type="ARBA" id="ARBA00009723"/>
    </source>
</evidence>
<evidence type="ECO:0000256" key="5">
    <source>
        <dbReference type="ARBA" id="ARBA00015035"/>
    </source>
</evidence>
<feature type="non-terminal residue" evidence="14">
    <location>
        <position position="210"/>
    </location>
</feature>
<name>A0A2G5B5N3_COERN</name>
<comment type="catalytic activity">
    <reaction evidence="11">
        <text>2,5-diamino-6-(1-D-ribitylamino)pyrimidin-4(3H)-one 5'-phosphate + NAD(+) = 2,5-diamino-6-(1-D-ribosylamino)pyrimidin-4(3H)-one 5'-phosphate + NADH + H(+)</text>
        <dbReference type="Rhea" id="RHEA:27274"/>
        <dbReference type="ChEBI" id="CHEBI:15378"/>
        <dbReference type="ChEBI" id="CHEBI:57540"/>
        <dbReference type="ChEBI" id="CHEBI:57945"/>
        <dbReference type="ChEBI" id="CHEBI:58890"/>
        <dbReference type="ChEBI" id="CHEBI:59545"/>
        <dbReference type="EC" id="1.1.1.302"/>
    </reaction>
</comment>
<evidence type="ECO:0000256" key="7">
    <source>
        <dbReference type="ARBA" id="ARBA00022857"/>
    </source>
</evidence>
<dbReference type="AlphaFoldDB" id="A0A2G5B5N3"/>
<dbReference type="Gene3D" id="3.40.430.10">
    <property type="entry name" value="Dihydrofolate Reductase, subunit A"/>
    <property type="match status" value="1"/>
</dbReference>
<dbReference type="STRING" id="763665.A0A2G5B5N3"/>
<evidence type="ECO:0000256" key="1">
    <source>
        <dbReference type="ARBA" id="ARBA00003555"/>
    </source>
</evidence>
<sequence length="210" mass="22947">DFLSHIPLLSSNSKQILDQNSEGRPAITLTYAQSLDGKISRADQRLLLSGDESAAMTHRLRTMHDGILVGVGTTLFDDPQLSVRLVPEGVLPGVRHPQPIVLDSKLRTPPTARLLTGPQNNPRLHPPWIVTGTDHNIQRRVELERAGARVIVIDDCDKAGRPRLTAVAATLWRSGIQRLMVEGGAHVIQSFLRSQLVDVLIITIAPVLVG</sequence>
<feature type="non-terminal residue" evidence="14">
    <location>
        <position position="1"/>
    </location>
</feature>
<accession>A0A2G5B5N3</accession>
<dbReference type="Pfam" id="PF01872">
    <property type="entry name" value="RibD_C"/>
    <property type="match status" value="1"/>
</dbReference>
<dbReference type="PANTHER" id="PTHR38011:SF7">
    <property type="entry name" value="2,5-DIAMINO-6-RIBOSYLAMINO-4(3H)-PYRIMIDINONE 5'-PHOSPHATE REDUCTASE"/>
    <property type="match status" value="1"/>
</dbReference>
<evidence type="ECO:0000313" key="15">
    <source>
        <dbReference type="Proteomes" id="UP000242474"/>
    </source>
</evidence>
<dbReference type="GO" id="GO:0009231">
    <property type="term" value="P:riboflavin biosynthetic process"/>
    <property type="evidence" value="ECO:0007669"/>
    <property type="project" value="UniProtKB-KW"/>
</dbReference>
<keyword evidence="15" id="KW-1185">Reference proteome</keyword>
<evidence type="ECO:0000256" key="10">
    <source>
        <dbReference type="ARBA" id="ARBA00031630"/>
    </source>
</evidence>
<evidence type="ECO:0000256" key="4">
    <source>
        <dbReference type="ARBA" id="ARBA00012851"/>
    </source>
</evidence>
<evidence type="ECO:0000256" key="9">
    <source>
        <dbReference type="ARBA" id="ARBA00030073"/>
    </source>
</evidence>
<dbReference type="InterPro" id="IPR002734">
    <property type="entry name" value="RibDG_C"/>
</dbReference>
<dbReference type="InterPro" id="IPR050765">
    <property type="entry name" value="Riboflavin_Biosynth_HTPR"/>
</dbReference>
<feature type="domain" description="Bacterial bifunctional deaminase-reductase C-terminal" evidence="13">
    <location>
        <begin position="25"/>
        <end position="210"/>
    </location>
</feature>
<dbReference type="EC" id="1.1.1.302" evidence="4"/>
<gene>
    <name evidence="14" type="ORF">COEREDRAFT_34280</name>
</gene>
<keyword evidence="8" id="KW-0560">Oxidoreductase</keyword>
<evidence type="ECO:0000256" key="8">
    <source>
        <dbReference type="ARBA" id="ARBA00023002"/>
    </source>
</evidence>
<dbReference type="PANTHER" id="PTHR38011">
    <property type="entry name" value="DIHYDROFOLATE REDUCTASE FAMILY PROTEIN (AFU_ORTHOLOGUE AFUA_8G06820)"/>
    <property type="match status" value="1"/>
</dbReference>